<dbReference type="PANTHER" id="PTHR43876:SF7">
    <property type="entry name" value="UBIQUINONE BIOSYNTHESIS MONOOXYGENASE COQ6, MITOCHONDRIAL"/>
    <property type="match status" value="1"/>
</dbReference>
<dbReference type="AlphaFoldDB" id="E6YHV9"/>
<feature type="domain" description="FAD-binding" evidence="8">
    <location>
        <begin position="11"/>
        <end position="316"/>
    </location>
</feature>
<dbReference type="RefSeq" id="WP_013545086.1">
    <property type="nucleotide sequence ID" value="NC_014932.1"/>
</dbReference>
<dbReference type="Pfam" id="PF01494">
    <property type="entry name" value="FAD_binding_3"/>
    <property type="match status" value="1"/>
</dbReference>
<dbReference type="Gene3D" id="3.50.50.60">
    <property type="entry name" value="FAD/NAD(P)-binding domain"/>
    <property type="match status" value="2"/>
</dbReference>
<dbReference type="OrthoDB" id="9796623at2"/>
<dbReference type="InterPro" id="IPR002938">
    <property type="entry name" value="FAD-bd"/>
</dbReference>
<name>E6YHV9_BARC7</name>
<keyword evidence="10" id="KW-1185">Reference proteome</keyword>
<dbReference type="GO" id="GO:0006744">
    <property type="term" value="P:ubiquinone biosynthetic process"/>
    <property type="evidence" value="ECO:0007669"/>
    <property type="project" value="UniProtKB-UniPathway"/>
</dbReference>
<evidence type="ECO:0000256" key="7">
    <source>
        <dbReference type="ARBA" id="ARBA00023033"/>
    </source>
</evidence>
<dbReference type="InterPro" id="IPR036188">
    <property type="entry name" value="FAD/NAD-bd_sf"/>
</dbReference>
<dbReference type="eggNOG" id="COG0654">
    <property type="taxonomic scope" value="Bacteria"/>
</dbReference>
<comment type="pathway">
    <text evidence="2">Cofactor biosynthesis; ubiquinone biosynthesis.</text>
</comment>
<dbReference type="Proteomes" id="UP000009101">
    <property type="component" value="Chromosome"/>
</dbReference>
<dbReference type="InterPro" id="IPR010971">
    <property type="entry name" value="UbiH/COQ6"/>
</dbReference>
<keyword evidence="7" id="KW-0503">Monooxygenase</keyword>
<dbReference type="HOGENOM" id="CLU_009665_8_1_5"/>
<keyword evidence="6" id="KW-0560">Oxidoreductase</keyword>
<dbReference type="SUPFAM" id="SSF51905">
    <property type="entry name" value="FAD/NAD(P)-binding domain"/>
    <property type="match status" value="1"/>
</dbReference>
<dbReference type="NCBIfam" id="NF005691">
    <property type="entry name" value="PRK07494.1"/>
    <property type="match status" value="1"/>
</dbReference>
<keyword evidence="4" id="KW-0285">Flavoprotein</keyword>
<organism evidence="9 10">
    <name type="scientific">Bartonella clarridgeiae (strain CCUG 45776 / CIP 104772 / 73)</name>
    <dbReference type="NCBI Taxonomy" id="696125"/>
    <lineage>
        <taxon>Bacteria</taxon>
        <taxon>Pseudomonadati</taxon>
        <taxon>Pseudomonadota</taxon>
        <taxon>Alphaproteobacteria</taxon>
        <taxon>Hyphomicrobiales</taxon>
        <taxon>Bartonellaceae</taxon>
        <taxon>Bartonella</taxon>
    </lineage>
</organism>
<accession>E6YHV9</accession>
<dbReference type="GO" id="GO:0016705">
    <property type="term" value="F:oxidoreductase activity, acting on paired donors, with incorporation or reduction of molecular oxygen"/>
    <property type="evidence" value="ECO:0007669"/>
    <property type="project" value="InterPro"/>
</dbReference>
<dbReference type="EMBL" id="FN645454">
    <property type="protein sequence ID" value="CBI76447.1"/>
    <property type="molecule type" value="Genomic_DNA"/>
</dbReference>
<evidence type="ECO:0000256" key="4">
    <source>
        <dbReference type="ARBA" id="ARBA00022630"/>
    </source>
</evidence>
<evidence type="ECO:0000259" key="8">
    <source>
        <dbReference type="Pfam" id="PF01494"/>
    </source>
</evidence>
<dbReference type="UniPathway" id="UPA00232"/>
<comment type="similarity">
    <text evidence="3">Belongs to the UbiH/COQ6 family.</text>
</comment>
<keyword evidence="5" id="KW-0274">FAD</keyword>
<dbReference type="PRINTS" id="PR00420">
    <property type="entry name" value="RNGMNOXGNASE"/>
</dbReference>
<reference evidence="9 10" key="2">
    <citation type="journal article" date="2011" name="PLoS Genet.">
        <title>Parallel evolution of a type IV secretion system in radiating lineages of the host-restricted bacterial pathogen Bartonella.</title>
        <authorList>
            <person name="Engel P."/>
            <person name="Salzburger W."/>
            <person name="Liesch M."/>
            <person name="Chang C.C."/>
            <person name="Maruyama S."/>
            <person name="Lanz C."/>
            <person name="Calteau A."/>
            <person name="Lajus A."/>
            <person name="Medigue C."/>
            <person name="Schuster S.C."/>
            <person name="Dehio C."/>
        </authorList>
    </citation>
    <scope>NUCLEOTIDE SEQUENCE [LARGE SCALE GENOMIC DNA]</scope>
    <source>
        <strain evidence="10">CIP 104772 / 73</strain>
    </source>
</reference>
<reference evidence="10" key="1">
    <citation type="submission" date="2009-11" db="EMBL/GenBank/DDBJ databases">
        <title>Genome sequencing of Bartonella species and comparative genomics.</title>
        <authorList>
            <person name="Engel P."/>
            <person name="Salzburger W."/>
            <person name="Marius L."/>
            <person name="Chao-Chin C."/>
            <person name="Soichi M."/>
            <person name="Christa L."/>
            <person name="Alexandra C."/>
            <person name="Aurelie L."/>
            <person name="Claudine M."/>
            <person name="Stephan S.C."/>
            <person name="Christoph D."/>
        </authorList>
    </citation>
    <scope>NUCLEOTIDE SEQUENCE [LARGE SCALE GENOMIC DNA]</scope>
    <source>
        <strain evidence="10">CIP 104772 / 73</strain>
    </source>
</reference>
<dbReference type="GO" id="GO:0004497">
    <property type="term" value="F:monooxygenase activity"/>
    <property type="evidence" value="ECO:0007669"/>
    <property type="project" value="UniProtKB-KW"/>
</dbReference>
<dbReference type="PANTHER" id="PTHR43876">
    <property type="entry name" value="UBIQUINONE BIOSYNTHESIS MONOOXYGENASE COQ6, MITOCHONDRIAL"/>
    <property type="match status" value="1"/>
</dbReference>
<evidence type="ECO:0000313" key="10">
    <source>
        <dbReference type="Proteomes" id="UP000009101"/>
    </source>
</evidence>
<sequence>MISKKNTHKNIAVIGAGQIGMLAALNLARKGHSVSLIGPHANVDELRTTTIMMPTIHMLQTLNIWNTIKRYAAALYSIRIIDITSQLVRAPTVNFHSTEIGEKAFGYNVPNLKLNDALINAIKCTPNIIRFFSSAKSFDHQKDHICITLEDDKVIQTPLIVAADGRHSPTRAAAGIITKQWNYPQIALVSNFLHNLPHQNISTEFYTKDGLFTQVPLPGNKSSLIWIVTPSRAEKILNMKLEAIAKMIENQMQSLLGEIKIETKIQTWPLLGLIPNLFAAKRIILVGEAAHVFPPIGAQGFNLGMRDIQTLVDLIPDEISAADFKKITTNYNQYRKCDIFIRSGTVHALSYTFLSNLLPVHILRSAGLELLRNCSPLRNLFMREGMNYGYGLKAIVSMFTKKSPNN</sequence>
<evidence type="ECO:0000313" key="9">
    <source>
        <dbReference type="EMBL" id="CBI76447.1"/>
    </source>
</evidence>
<protein>
    <submittedName>
        <fullName evidence="9">2-octaprenyl-6-methoxyphenol hydroxylase</fullName>
    </submittedName>
</protein>
<evidence type="ECO:0000256" key="6">
    <source>
        <dbReference type="ARBA" id="ARBA00023002"/>
    </source>
</evidence>
<dbReference type="InterPro" id="IPR051205">
    <property type="entry name" value="UbiH/COQ6_monooxygenase"/>
</dbReference>
<dbReference type="NCBIfam" id="TIGR01988">
    <property type="entry name" value="Ubi-OHases"/>
    <property type="match status" value="1"/>
</dbReference>
<proteinExistence type="inferred from homology"/>
<dbReference type="KEGG" id="bcd:BARCL_0766"/>
<evidence type="ECO:0000256" key="1">
    <source>
        <dbReference type="ARBA" id="ARBA00001974"/>
    </source>
</evidence>
<evidence type="ECO:0000256" key="5">
    <source>
        <dbReference type="ARBA" id="ARBA00022827"/>
    </source>
</evidence>
<comment type="cofactor">
    <cofactor evidence="1">
        <name>FAD</name>
        <dbReference type="ChEBI" id="CHEBI:57692"/>
    </cofactor>
</comment>
<dbReference type="STRING" id="696125.BARCL_0766"/>
<evidence type="ECO:0000256" key="2">
    <source>
        <dbReference type="ARBA" id="ARBA00004749"/>
    </source>
</evidence>
<evidence type="ECO:0000256" key="3">
    <source>
        <dbReference type="ARBA" id="ARBA00005349"/>
    </source>
</evidence>
<gene>
    <name evidence="9" type="primary">ubiH</name>
    <name evidence="9" type="ordered locus">BARCL_0766</name>
</gene>
<dbReference type="GO" id="GO:0071949">
    <property type="term" value="F:FAD binding"/>
    <property type="evidence" value="ECO:0007669"/>
    <property type="project" value="InterPro"/>
</dbReference>